<dbReference type="EMBL" id="FTOH01000018">
    <property type="protein sequence ID" value="SIT20107.1"/>
    <property type="molecule type" value="Genomic_DNA"/>
</dbReference>
<dbReference type="AlphaFoldDB" id="A0A1N7QC21"/>
<gene>
    <name evidence="1" type="ORF">SAMN05421686_1184</name>
</gene>
<dbReference type="RefSeq" id="WP_076518188.1">
    <property type="nucleotide sequence ID" value="NZ_FTOH01000018.1"/>
</dbReference>
<organism evidence="1 2">
    <name type="scientific">Thalassolituus maritimus</name>
    <dbReference type="NCBI Taxonomy" id="484498"/>
    <lineage>
        <taxon>Bacteria</taxon>
        <taxon>Pseudomonadati</taxon>
        <taxon>Pseudomonadota</taxon>
        <taxon>Gammaproteobacteria</taxon>
        <taxon>Oceanospirillales</taxon>
        <taxon>Oceanospirillaceae</taxon>
        <taxon>Thalassolituus</taxon>
    </lineage>
</organism>
<proteinExistence type="predicted"/>
<keyword evidence="2" id="KW-1185">Reference proteome</keyword>
<accession>A0A1N7QC21</accession>
<reference evidence="2" key="1">
    <citation type="submission" date="2017-01" db="EMBL/GenBank/DDBJ databases">
        <authorList>
            <person name="Varghese N."/>
            <person name="Submissions S."/>
        </authorList>
    </citation>
    <scope>NUCLEOTIDE SEQUENCE [LARGE SCALE GENOMIC DNA]</scope>
    <source>
        <strain evidence="2">DSM 24913</strain>
    </source>
</reference>
<sequence length="112" mass="12577">MTKDHDLTLINTTPPSNLPATSLEDFRKWVLSDGLTPSAALRKLMDVYDCPKPDSSLPIRLVELAYPDVDISKCHFTFRITDSGYPNSNPSEFSDSDFDALVEELRNAELGW</sequence>
<dbReference type="STRING" id="484498.SAMN05421686_1184"/>
<name>A0A1N7QC21_9GAMM</name>
<protein>
    <submittedName>
        <fullName evidence="1">Uncharacterized protein</fullName>
    </submittedName>
</protein>
<evidence type="ECO:0000313" key="2">
    <source>
        <dbReference type="Proteomes" id="UP000185639"/>
    </source>
</evidence>
<evidence type="ECO:0000313" key="1">
    <source>
        <dbReference type="EMBL" id="SIT20107.1"/>
    </source>
</evidence>
<dbReference type="Proteomes" id="UP000185639">
    <property type="component" value="Unassembled WGS sequence"/>
</dbReference>